<keyword evidence="4" id="KW-0808">Transferase</keyword>
<dbReference type="SUPFAM" id="SSF55874">
    <property type="entry name" value="ATPase domain of HSP90 chaperone/DNA topoisomerase II/histidine kinase"/>
    <property type="match status" value="1"/>
</dbReference>
<dbReference type="Pfam" id="PF02518">
    <property type="entry name" value="HATPase_c"/>
    <property type="match status" value="1"/>
</dbReference>
<gene>
    <name evidence="9" type="ORF">C8N47_11543</name>
</gene>
<evidence type="ECO:0000256" key="1">
    <source>
        <dbReference type="ARBA" id="ARBA00000085"/>
    </source>
</evidence>
<dbReference type="PRINTS" id="PR00344">
    <property type="entry name" value="BCTRLSENSOR"/>
</dbReference>
<evidence type="ECO:0000313" key="9">
    <source>
        <dbReference type="EMBL" id="PTN07604.1"/>
    </source>
</evidence>
<dbReference type="Gene3D" id="3.30.565.10">
    <property type="entry name" value="Histidine kinase-like ATPase, C-terminal domain"/>
    <property type="match status" value="1"/>
</dbReference>
<evidence type="ECO:0000256" key="7">
    <source>
        <dbReference type="SAM" id="Phobius"/>
    </source>
</evidence>
<dbReference type="GO" id="GO:0000155">
    <property type="term" value="F:phosphorelay sensor kinase activity"/>
    <property type="evidence" value="ECO:0007669"/>
    <property type="project" value="InterPro"/>
</dbReference>
<dbReference type="InterPro" id="IPR036097">
    <property type="entry name" value="HisK_dim/P_sf"/>
</dbReference>
<dbReference type="InterPro" id="IPR003594">
    <property type="entry name" value="HATPase_dom"/>
</dbReference>
<dbReference type="PANTHER" id="PTHR43711">
    <property type="entry name" value="TWO-COMPONENT HISTIDINE KINASE"/>
    <property type="match status" value="1"/>
</dbReference>
<evidence type="ECO:0000256" key="4">
    <source>
        <dbReference type="ARBA" id="ARBA00022679"/>
    </source>
</evidence>
<reference evidence="9 10" key="1">
    <citation type="submission" date="2018-04" db="EMBL/GenBank/DDBJ databases">
        <title>Genomic Encyclopedia of Archaeal and Bacterial Type Strains, Phase II (KMG-II): from individual species to whole genera.</title>
        <authorList>
            <person name="Goeker M."/>
        </authorList>
    </citation>
    <scope>NUCLEOTIDE SEQUENCE [LARGE SCALE GENOMIC DNA]</scope>
    <source>
        <strain evidence="9 10">DSM 28823</strain>
    </source>
</reference>
<dbReference type="SUPFAM" id="SSF48452">
    <property type="entry name" value="TPR-like"/>
    <property type="match status" value="1"/>
</dbReference>
<feature type="domain" description="Histidine kinase" evidence="8">
    <location>
        <begin position="233"/>
        <end position="451"/>
    </location>
</feature>
<dbReference type="Gene3D" id="1.10.287.130">
    <property type="match status" value="1"/>
</dbReference>
<name>A0A2T5BZA6_9BACT</name>
<dbReference type="InterPro" id="IPR036890">
    <property type="entry name" value="HATPase_C_sf"/>
</dbReference>
<keyword evidence="10" id="KW-1185">Reference proteome</keyword>
<dbReference type="InterPro" id="IPR003661">
    <property type="entry name" value="HisK_dim/P_dom"/>
</dbReference>
<keyword evidence="6" id="KW-0902">Two-component regulatory system</keyword>
<dbReference type="SMART" id="SM00387">
    <property type="entry name" value="HATPase_c"/>
    <property type="match status" value="1"/>
</dbReference>
<keyword evidence="5 9" id="KW-0418">Kinase</keyword>
<dbReference type="InterPro" id="IPR004358">
    <property type="entry name" value="Sig_transdc_His_kin-like_C"/>
</dbReference>
<dbReference type="PANTHER" id="PTHR43711:SF26">
    <property type="entry name" value="SENSOR HISTIDINE KINASE RCSC"/>
    <property type="match status" value="1"/>
</dbReference>
<evidence type="ECO:0000256" key="3">
    <source>
        <dbReference type="ARBA" id="ARBA00022553"/>
    </source>
</evidence>
<dbReference type="RefSeq" id="WP_107823134.1">
    <property type="nucleotide sequence ID" value="NZ_OY782574.1"/>
</dbReference>
<proteinExistence type="predicted"/>
<dbReference type="InterPro" id="IPR011990">
    <property type="entry name" value="TPR-like_helical_dom_sf"/>
</dbReference>
<dbReference type="AlphaFoldDB" id="A0A2T5BZA6"/>
<evidence type="ECO:0000256" key="2">
    <source>
        <dbReference type="ARBA" id="ARBA00012438"/>
    </source>
</evidence>
<dbReference type="InterPro" id="IPR005467">
    <property type="entry name" value="His_kinase_dom"/>
</dbReference>
<dbReference type="OrthoDB" id="1116352at2"/>
<protein>
    <recommendedName>
        <fullName evidence="2">histidine kinase</fullName>
        <ecNumber evidence="2">2.7.13.3</ecNumber>
    </recommendedName>
</protein>
<sequence>MIRSSQIAVLFIFLSMLGPMKLWAAASDSDLGIREKIHALNELADLEAESENFMSSMQLSQTALELSKKYGMLGELALANENMANSFLGFNNSAKAISHLEEAIRLHSKLKNNDKLLALHHQMAGLLSALGKYQASIAHTQAYQNLKDSITEHNQQKQIAALEAGFSKEIQETENRLLAIQSEKQQTNNILLIISLGLLLLAVTALVVAVRKHLQVKRYFLRLNEQKDRMFSLISHGLRGPIGSVKGIFDLIVEQDMDDPNELKTILNESREVVDSSFNLLENLLNWSKSQTGNLTVNPQKISIASLVKENLMLFTSSIQHKNFTIENQVNENHYAFADMEMVNVVIRNILSNSVKFTRTAGKISLYSQIAKDKLLLTVADTGVGMTREMIEEIMEDDPIVIGSKEENYEKDRGIGLKICKDFLLKNQGKLSIESSPNQGSRFFIYLPLSA</sequence>
<evidence type="ECO:0000256" key="5">
    <source>
        <dbReference type="ARBA" id="ARBA00022777"/>
    </source>
</evidence>
<keyword evidence="7" id="KW-0812">Transmembrane</keyword>
<dbReference type="SUPFAM" id="SSF47384">
    <property type="entry name" value="Homodimeric domain of signal transducing histidine kinase"/>
    <property type="match status" value="1"/>
</dbReference>
<dbReference type="Proteomes" id="UP000243525">
    <property type="component" value="Unassembled WGS sequence"/>
</dbReference>
<evidence type="ECO:0000313" key="10">
    <source>
        <dbReference type="Proteomes" id="UP000243525"/>
    </source>
</evidence>
<dbReference type="PROSITE" id="PS50109">
    <property type="entry name" value="HIS_KIN"/>
    <property type="match status" value="1"/>
</dbReference>
<comment type="catalytic activity">
    <reaction evidence="1">
        <text>ATP + protein L-histidine = ADP + protein N-phospho-L-histidine.</text>
        <dbReference type="EC" id="2.7.13.3"/>
    </reaction>
</comment>
<dbReference type="EMBL" id="QAAD01000015">
    <property type="protein sequence ID" value="PTN07604.1"/>
    <property type="molecule type" value="Genomic_DNA"/>
</dbReference>
<organism evidence="9 10">
    <name type="scientific">Mangrovibacterium marinum</name>
    <dbReference type="NCBI Taxonomy" id="1639118"/>
    <lineage>
        <taxon>Bacteria</taxon>
        <taxon>Pseudomonadati</taxon>
        <taxon>Bacteroidota</taxon>
        <taxon>Bacteroidia</taxon>
        <taxon>Marinilabiliales</taxon>
        <taxon>Prolixibacteraceae</taxon>
        <taxon>Mangrovibacterium</taxon>
    </lineage>
</organism>
<evidence type="ECO:0000256" key="6">
    <source>
        <dbReference type="ARBA" id="ARBA00023012"/>
    </source>
</evidence>
<dbReference type="EC" id="2.7.13.3" evidence="2"/>
<dbReference type="SMART" id="SM00388">
    <property type="entry name" value="HisKA"/>
    <property type="match status" value="1"/>
</dbReference>
<comment type="caution">
    <text evidence="9">The sequence shown here is derived from an EMBL/GenBank/DDBJ whole genome shotgun (WGS) entry which is preliminary data.</text>
</comment>
<keyword evidence="7" id="KW-0472">Membrane</keyword>
<accession>A0A2T5BZA6</accession>
<keyword evidence="3" id="KW-0597">Phosphoprotein</keyword>
<dbReference type="InterPro" id="IPR050736">
    <property type="entry name" value="Sensor_HK_Regulatory"/>
</dbReference>
<keyword evidence="7" id="KW-1133">Transmembrane helix</keyword>
<evidence type="ECO:0000259" key="8">
    <source>
        <dbReference type="PROSITE" id="PS50109"/>
    </source>
</evidence>
<feature type="transmembrane region" description="Helical" evidence="7">
    <location>
        <begin position="190"/>
        <end position="210"/>
    </location>
</feature>
<dbReference type="Gene3D" id="1.25.40.10">
    <property type="entry name" value="Tetratricopeptide repeat domain"/>
    <property type="match status" value="1"/>
</dbReference>